<accession>A0AAW1G521</accession>
<evidence type="ECO:0000313" key="2">
    <source>
        <dbReference type="EMBL" id="KAK9541888.1"/>
    </source>
</evidence>
<organism evidence="2 3">
    <name type="scientific">Zoarces viviparus</name>
    <name type="common">Viviparous eelpout</name>
    <name type="synonym">Blennius viviparus</name>
    <dbReference type="NCBI Taxonomy" id="48416"/>
    <lineage>
        <taxon>Eukaryota</taxon>
        <taxon>Metazoa</taxon>
        <taxon>Chordata</taxon>
        <taxon>Craniata</taxon>
        <taxon>Vertebrata</taxon>
        <taxon>Euteleostomi</taxon>
        <taxon>Actinopterygii</taxon>
        <taxon>Neopterygii</taxon>
        <taxon>Teleostei</taxon>
        <taxon>Neoteleostei</taxon>
        <taxon>Acanthomorphata</taxon>
        <taxon>Eupercaria</taxon>
        <taxon>Perciformes</taxon>
        <taxon>Cottioidei</taxon>
        <taxon>Zoarcales</taxon>
        <taxon>Zoarcidae</taxon>
        <taxon>Zoarcinae</taxon>
        <taxon>Zoarces</taxon>
    </lineage>
</organism>
<dbReference type="AlphaFoldDB" id="A0AAW1G521"/>
<evidence type="ECO:0000313" key="3">
    <source>
        <dbReference type="Proteomes" id="UP001488805"/>
    </source>
</evidence>
<sequence>MSSKTCYLKQQQAAATFFFPPSTTTRSSPSPLPIAPLSMHPTPSACQAAGCLENNAPIIAERGLTPLPPPHPTSPAGVRWDWLLPRAPGFPDSGQNLGPLCCSQERGALMITPLPLKQSQRRTGTGRKQSAHGDRSQYLYFPAER</sequence>
<keyword evidence="3" id="KW-1185">Reference proteome</keyword>
<protein>
    <submittedName>
        <fullName evidence="2">Uncharacterized protein</fullName>
    </submittedName>
</protein>
<comment type="caution">
    <text evidence="2">The sequence shown here is derived from an EMBL/GenBank/DDBJ whole genome shotgun (WGS) entry which is preliminary data.</text>
</comment>
<evidence type="ECO:0000256" key="1">
    <source>
        <dbReference type="SAM" id="MobiDB-lite"/>
    </source>
</evidence>
<feature type="region of interest" description="Disordered" evidence="1">
    <location>
        <begin position="113"/>
        <end position="145"/>
    </location>
</feature>
<proteinExistence type="predicted"/>
<gene>
    <name evidence="2" type="ORF">VZT92_001906</name>
</gene>
<dbReference type="Proteomes" id="UP001488805">
    <property type="component" value="Unassembled WGS sequence"/>
</dbReference>
<reference evidence="2 3" key="1">
    <citation type="journal article" date="2024" name="Genome Biol. Evol.">
        <title>Chromosome-level genome assembly of the viviparous eelpout Zoarces viviparus.</title>
        <authorList>
            <person name="Fuhrmann N."/>
            <person name="Brasseur M.V."/>
            <person name="Bakowski C.E."/>
            <person name="Podsiadlowski L."/>
            <person name="Prost S."/>
            <person name="Krehenwinkel H."/>
            <person name="Mayer C."/>
        </authorList>
    </citation>
    <scope>NUCLEOTIDE SEQUENCE [LARGE SCALE GENOMIC DNA]</scope>
    <source>
        <strain evidence="2">NO-MEL_2022_Ind0_liver</strain>
    </source>
</reference>
<name>A0AAW1G521_ZOAVI</name>
<dbReference type="EMBL" id="JBCEZU010000002">
    <property type="protein sequence ID" value="KAK9541888.1"/>
    <property type="molecule type" value="Genomic_DNA"/>
</dbReference>
<feature type="compositionally biased region" description="Polar residues" evidence="1">
    <location>
        <begin position="117"/>
        <end position="128"/>
    </location>
</feature>